<dbReference type="RefSeq" id="WP_158862514.1">
    <property type="nucleotide sequence ID" value="NZ_CP046401.1"/>
</dbReference>
<dbReference type="CDD" id="cd06464">
    <property type="entry name" value="ACD_sHsps-like"/>
    <property type="match status" value="1"/>
</dbReference>
<dbReference type="AlphaFoldDB" id="A0A6I6JJF6"/>
<evidence type="ECO:0000313" key="5">
    <source>
        <dbReference type="Proteomes" id="UP000428260"/>
    </source>
</evidence>
<evidence type="ECO:0000256" key="1">
    <source>
        <dbReference type="PROSITE-ProRule" id="PRU00285"/>
    </source>
</evidence>
<sequence length="145" mass="16781">MLAKRSENYFPSIFDRFFNNDLMDWNLTNYSSTNTSLPAVNVRETEDEFSIEVAAPGMTKTDFNISFHNNVLTVSSEKKDEKKEKKENYSRREFSYQSFQRSFTVADNAVDSDKISAKYAEGILTITLPKREEVKPKPLKEIKIS</sequence>
<evidence type="ECO:0000256" key="2">
    <source>
        <dbReference type="RuleBase" id="RU003616"/>
    </source>
</evidence>
<evidence type="ECO:0000259" key="3">
    <source>
        <dbReference type="PROSITE" id="PS01031"/>
    </source>
</evidence>
<feature type="domain" description="SHSP" evidence="3">
    <location>
        <begin position="31"/>
        <end position="145"/>
    </location>
</feature>
<dbReference type="InterPro" id="IPR008978">
    <property type="entry name" value="HSP20-like_chaperone"/>
</dbReference>
<dbReference type="InterPro" id="IPR002068">
    <property type="entry name" value="A-crystallin/Hsp20_dom"/>
</dbReference>
<gene>
    <name evidence="4" type="ORF">GM418_01645</name>
</gene>
<dbReference type="Proteomes" id="UP000428260">
    <property type="component" value="Chromosome"/>
</dbReference>
<keyword evidence="5" id="KW-1185">Reference proteome</keyword>
<evidence type="ECO:0000313" key="4">
    <source>
        <dbReference type="EMBL" id="QGY42401.1"/>
    </source>
</evidence>
<dbReference type="Gene3D" id="2.60.40.790">
    <property type="match status" value="1"/>
</dbReference>
<dbReference type="PROSITE" id="PS01031">
    <property type="entry name" value="SHSP"/>
    <property type="match status" value="1"/>
</dbReference>
<dbReference type="EMBL" id="CP046401">
    <property type="protein sequence ID" value="QGY42401.1"/>
    <property type="molecule type" value="Genomic_DNA"/>
</dbReference>
<dbReference type="SUPFAM" id="SSF49764">
    <property type="entry name" value="HSP20-like chaperones"/>
    <property type="match status" value="1"/>
</dbReference>
<dbReference type="InterPro" id="IPR031107">
    <property type="entry name" value="Small_HSP"/>
</dbReference>
<dbReference type="PANTHER" id="PTHR11527">
    <property type="entry name" value="HEAT-SHOCK PROTEIN 20 FAMILY MEMBER"/>
    <property type="match status" value="1"/>
</dbReference>
<proteinExistence type="inferred from homology"/>
<reference evidence="4 5" key="1">
    <citation type="submission" date="2019-11" db="EMBL/GenBank/DDBJ databases">
        <authorList>
            <person name="Zheng R.K."/>
            <person name="Sun C.M."/>
        </authorList>
    </citation>
    <scope>NUCLEOTIDE SEQUENCE [LARGE SCALE GENOMIC DNA]</scope>
    <source>
        <strain evidence="4 5">WC007</strain>
    </source>
</reference>
<dbReference type="Pfam" id="PF00011">
    <property type="entry name" value="HSP20"/>
    <property type="match status" value="1"/>
</dbReference>
<organism evidence="4 5">
    <name type="scientific">Maribellus comscasis</name>
    <dbReference type="NCBI Taxonomy" id="2681766"/>
    <lineage>
        <taxon>Bacteria</taxon>
        <taxon>Pseudomonadati</taxon>
        <taxon>Bacteroidota</taxon>
        <taxon>Bacteroidia</taxon>
        <taxon>Marinilabiliales</taxon>
        <taxon>Prolixibacteraceae</taxon>
        <taxon>Maribellus</taxon>
    </lineage>
</organism>
<comment type="similarity">
    <text evidence="1 2">Belongs to the small heat shock protein (HSP20) family.</text>
</comment>
<name>A0A6I6JJF6_9BACT</name>
<accession>A0A6I6JJF6</accession>
<protein>
    <submittedName>
        <fullName evidence="4">Hsp20 family protein</fullName>
    </submittedName>
</protein>
<dbReference type="KEGG" id="mcos:GM418_01645"/>